<dbReference type="InterPro" id="IPR051801">
    <property type="entry name" value="GH28_Enzymes"/>
</dbReference>
<dbReference type="InterPro" id="IPR024535">
    <property type="entry name" value="RHGA/B-epi-like_pectate_lyase"/>
</dbReference>
<reference evidence="2 3" key="1">
    <citation type="journal article" date="2018" name="Sci. Rep.">
        <title>Genome sequence of the cauliflower mushroom Sparassis crispa (Hanabiratake) and its association with beneficial usage.</title>
        <authorList>
            <person name="Kiyama R."/>
            <person name="Furutani Y."/>
            <person name="Kawaguchi K."/>
            <person name="Nakanishi T."/>
        </authorList>
    </citation>
    <scope>NUCLEOTIDE SEQUENCE [LARGE SCALE GENOMIC DNA]</scope>
</reference>
<dbReference type="PANTHER" id="PTHR31339">
    <property type="entry name" value="PECTIN LYASE-RELATED"/>
    <property type="match status" value="1"/>
</dbReference>
<dbReference type="GeneID" id="38778972"/>
<gene>
    <name evidence="2" type="ORF">SCP_0404330</name>
</gene>
<dbReference type="AlphaFoldDB" id="A0A401GIX5"/>
<dbReference type="RefSeq" id="XP_027612968.1">
    <property type="nucleotide sequence ID" value="XM_027757167.1"/>
</dbReference>
<dbReference type="OrthoDB" id="1046782at2759"/>
<dbReference type="InterPro" id="IPR012334">
    <property type="entry name" value="Pectin_lyas_fold"/>
</dbReference>
<evidence type="ECO:0000313" key="2">
    <source>
        <dbReference type="EMBL" id="GBE82055.1"/>
    </source>
</evidence>
<dbReference type="Proteomes" id="UP000287166">
    <property type="component" value="Unassembled WGS sequence"/>
</dbReference>
<feature type="domain" description="Rhamnogalacturonase A/B/Epimerase-like pectate lyase" evidence="1">
    <location>
        <begin position="82"/>
        <end position="308"/>
    </location>
</feature>
<dbReference type="SUPFAM" id="SSF51126">
    <property type="entry name" value="Pectin lyase-like"/>
    <property type="match status" value="2"/>
</dbReference>
<organism evidence="2 3">
    <name type="scientific">Sparassis crispa</name>
    <dbReference type="NCBI Taxonomy" id="139825"/>
    <lineage>
        <taxon>Eukaryota</taxon>
        <taxon>Fungi</taxon>
        <taxon>Dikarya</taxon>
        <taxon>Basidiomycota</taxon>
        <taxon>Agaricomycotina</taxon>
        <taxon>Agaricomycetes</taxon>
        <taxon>Polyporales</taxon>
        <taxon>Sparassidaceae</taxon>
        <taxon>Sparassis</taxon>
    </lineage>
</organism>
<dbReference type="STRING" id="139825.A0A401GIX5"/>
<comment type="caution">
    <text evidence="2">The sequence shown here is derived from an EMBL/GenBank/DDBJ whole genome shotgun (WGS) entry which is preliminary data.</text>
</comment>
<feature type="domain" description="Rhamnogalacturonase A/B/Epimerase-like pectate lyase" evidence="1">
    <location>
        <begin position="436"/>
        <end position="509"/>
    </location>
</feature>
<dbReference type="InParanoid" id="A0A401GIX5"/>
<dbReference type="InterPro" id="IPR011050">
    <property type="entry name" value="Pectin_lyase_fold/virulence"/>
</dbReference>
<keyword evidence="3" id="KW-1185">Reference proteome</keyword>
<evidence type="ECO:0000313" key="3">
    <source>
        <dbReference type="Proteomes" id="UP000287166"/>
    </source>
</evidence>
<dbReference type="Pfam" id="PF12708">
    <property type="entry name" value="Pect-lyase_RHGA_epim"/>
    <property type="match status" value="2"/>
</dbReference>
<evidence type="ECO:0000259" key="1">
    <source>
        <dbReference type="Pfam" id="PF12708"/>
    </source>
</evidence>
<dbReference type="Gene3D" id="2.160.20.10">
    <property type="entry name" value="Single-stranded right-handed beta-helix, Pectin lyase-like"/>
    <property type="match status" value="2"/>
</dbReference>
<accession>A0A401GIX5</accession>
<dbReference type="CDD" id="cd23668">
    <property type="entry name" value="GH55_beta13glucanase-like"/>
    <property type="match status" value="1"/>
</dbReference>
<proteinExistence type="predicted"/>
<dbReference type="EMBL" id="BFAD01000004">
    <property type="protein sequence ID" value="GBE82055.1"/>
    <property type="molecule type" value="Genomic_DNA"/>
</dbReference>
<dbReference type="PANTHER" id="PTHR31339:SF9">
    <property type="entry name" value="PLASMIN AND FIBRONECTIN-BINDING PROTEIN A"/>
    <property type="match status" value="1"/>
</dbReference>
<dbReference type="FunFam" id="2.160.20.10:FF:000049">
    <property type="entry name" value="Putative exo-beta-1,3-glucanase"/>
    <property type="match status" value="1"/>
</dbReference>
<protein>
    <submittedName>
        <fullName evidence="2">Glucan 1,3-beta-glucosidase</fullName>
    </submittedName>
</protein>
<name>A0A401GIX5_9APHY</name>
<sequence>MHSTKPVTSPGRGQSSMRVNLPHIGQTQRDTASLPLASALGTACSTPLGGGTAAPGAPYWLQDITHQGTSPFNPDPSSYQVFRNVKDFGAVGDGVTDDTAAINNAISSGSRCGGGSCPSSTVTPAIVFFPQGTYLISTPIIAYYYTVLIGDARVPPTLLASSGFSGMAVIDADPYIANGGGAQWYTNQNNFFRSVRNFVINLTQMPASTSATGIHWQVAQATSLMNIVFEMSTASGNSHQGIWMENGSGGFMGDLVFNGGKYGMWVGNQQFTVRNVTFNNVNTSVYGIWNWGWTFQGVNINNCQVGFDLETGGTTQSTQTVGGEAIIDAVVTNTPIFVRSSVATTSLAGSLVLNNCQLTDVPTAVGIVGGAVVLAGGTTTITSWGRGNVYSGTSSSFSFEQGNIAAPSKSGTLLNSAGRIFGRVHPQYEDYAVSQFVSVKSNGAKGDGVTDDTTALQNILNEYTGCAIVFFDAGTYLITNTLTIPAGTQMVGEAWSVIMGGGSAFQNQNSPTVMVRVGESGSSGIMEISDIVFATQGPAPGAIVVEWNMNSPTQGGAAMWDSHIRLGGAAGTNLEAATCPSGSDSTSCFAAFLALHLTPSSNAYLEGTWVWLADHDLDGDGTSQLTIFSGRGILSQSAGPVWLIGTSEHHTLYQYNLAGAQNHYIGLAQTETPYYQPVPAVPTPFSINSAYDDPSFPSGLTSAWALSVSSSSDIILFGAGFYSFFQNYSQSCLTGSTCQSQLVNIDSASSISIYSLATVGVTYQLSVNGAGVIPESQNVNGLQSTVTVWTQ</sequence>